<dbReference type="RefSeq" id="YP_008857925.1">
    <property type="nucleotide sequence ID" value="NC_022972.2"/>
</dbReference>
<dbReference type="Pfam" id="PF00436">
    <property type="entry name" value="SSB"/>
    <property type="match status" value="1"/>
</dbReference>
<gene>
    <name evidence="3" type="ORF">ArV2_gp54</name>
</gene>
<dbReference type="GeneID" id="17776916"/>
<proteinExistence type="predicted"/>
<dbReference type="GO" id="GO:0006260">
    <property type="term" value="P:DNA replication"/>
    <property type="evidence" value="ECO:0007669"/>
    <property type="project" value="InterPro"/>
</dbReference>
<dbReference type="InterPro" id="IPR000424">
    <property type="entry name" value="Primosome_PriB/ssb"/>
</dbReference>
<dbReference type="SUPFAM" id="SSF50249">
    <property type="entry name" value="Nucleic acid-binding proteins"/>
    <property type="match status" value="1"/>
</dbReference>
<evidence type="ECO:0000313" key="4">
    <source>
        <dbReference type="Proteomes" id="UP000018644"/>
    </source>
</evidence>
<dbReference type="Proteomes" id="UP000018644">
    <property type="component" value="Segment"/>
</dbReference>
<organism evidence="3 4">
    <name type="scientific">Arthrobacter phage vB_ArS-ArV2</name>
    <dbReference type="NCBI Taxonomy" id="1414742"/>
    <lineage>
        <taxon>Viruses</taxon>
        <taxon>Duplodnaviria</taxon>
        <taxon>Heunggongvirae</taxon>
        <taxon>Uroviricota</taxon>
        <taxon>Caudoviricetes</taxon>
        <taxon>Arvduovirus</taxon>
        <taxon>Arvduovirus ArV2</taxon>
    </lineage>
</organism>
<dbReference type="KEGG" id="vg:17776916"/>
<keyword evidence="1 2" id="KW-0238">DNA-binding</keyword>
<protein>
    <recommendedName>
        <fullName evidence="2">Single-stranded DNA-binding protein</fullName>
    </recommendedName>
</protein>
<name>V5RAD6_9CAUD</name>
<dbReference type="InterPro" id="IPR012340">
    <property type="entry name" value="NA-bd_OB-fold"/>
</dbReference>
<accession>V5RAD6</accession>
<dbReference type="InterPro" id="IPR011344">
    <property type="entry name" value="ssDNA-bd"/>
</dbReference>
<dbReference type="PROSITE" id="PS50935">
    <property type="entry name" value="SSB"/>
    <property type="match status" value="1"/>
</dbReference>
<dbReference type="GO" id="GO:0003697">
    <property type="term" value="F:single-stranded DNA binding"/>
    <property type="evidence" value="ECO:0007669"/>
    <property type="project" value="InterPro"/>
</dbReference>
<sequence>MAQTAFHGNIGKVKEPAFSNEGQCRLSFSVAEGHSRFDKQAKEWKDTGTTWRRVTVFGKRAETLADILREGAKQQVVVIGREETREWTNDDGTTGSALEVVADIVGIIPAANKGNQQAAASNAGGWGDDNSAPF</sequence>
<reference evidence="3 4" key="1">
    <citation type="journal article" date="2014" name="PLoS ONE">
        <title>Isolation and Characterization of vB_ArS-ArV2 - First Arthrobacter sp. Infecting Bacteriophage with Completely Sequenced Genome.</title>
        <authorList>
            <person name="Simoliunas E."/>
            <person name="Kaliniene L."/>
            <person name="Stasilo M."/>
            <person name="Truncaite L."/>
            <person name="Zajanckauskaite A."/>
            <person name="Staniulis J."/>
            <person name="Nainys J."/>
            <person name="Kaupinis A."/>
            <person name="Valius M."/>
            <person name="Meskys R."/>
        </authorList>
    </citation>
    <scope>NUCLEOTIDE SEQUENCE [LARGE SCALE GENOMIC DNA]</scope>
</reference>
<dbReference type="Gene3D" id="2.40.50.140">
    <property type="entry name" value="Nucleic acid-binding proteins"/>
    <property type="match status" value="1"/>
</dbReference>
<dbReference type="OrthoDB" id="15239at10239"/>
<keyword evidence="4" id="KW-1185">Reference proteome</keyword>
<evidence type="ECO:0000256" key="1">
    <source>
        <dbReference type="ARBA" id="ARBA00023125"/>
    </source>
</evidence>
<evidence type="ECO:0000256" key="2">
    <source>
        <dbReference type="PIRNR" id="PIRNR002070"/>
    </source>
</evidence>
<dbReference type="CDD" id="cd04496">
    <property type="entry name" value="SSB_OBF"/>
    <property type="match status" value="1"/>
</dbReference>
<dbReference type="EMBL" id="KF692088">
    <property type="protein sequence ID" value="AHB31665.1"/>
    <property type="molecule type" value="Genomic_DNA"/>
</dbReference>
<evidence type="ECO:0000313" key="3">
    <source>
        <dbReference type="EMBL" id="AHB31665.1"/>
    </source>
</evidence>
<dbReference type="PIRSF" id="PIRSF002070">
    <property type="entry name" value="SSB"/>
    <property type="match status" value="1"/>
</dbReference>